<accession>A0A1H3IXC4</accession>
<sequence length="64" mass="7587">MRYNLQPRWFLNIRVDSCLFVVPISCKDEEVQFKKMAKLVLALTDEQLQRLIDNGQFEEVIKDA</sequence>
<evidence type="ECO:0000313" key="1">
    <source>
        <dbReference type="EMBL" id="SDY32386.1"/>
    </source>
</evidence>
<dbReference type="STRING" id="44576.SAMN05421881_10299"/>
<evidence type="ECO:0000313" key="2">
    <source>
        <dbReference type="Proteomes" id="UP000198640"/>
    </source>
</evidence>
<gene>
    <name evidence="1" type="ORF">SAMN05421881_10299</name>
</gene>
<reference evidence="1 2" key="1">
    <citation type="submission" date="2016-10" db="EMBL/GenBank/DDBJ databases">
        <authorList>
            <person name="de Groot N.N."/>
        </authorList>
    </citation>
    <scope>NUCLEOTIDE SEQUENCE [LARGE SCALE GENOMIC DNA]</scope>
    <source>
        <strain evidence="1 2">Nm1</strain>
    </source>
</reference>
<protein>
    <submittedName>
        <fullName evidence="1">Uncharacterized protein</fullName>
    </submittedName>
</protein>
<organism evidence="1 2">
    <name type="scientific">Nitrosomonas halophila</name>
    <dbReference type="NCBI Taxonomy" id="44576"/>
    <lineage>
        <taxon>Bacteria</taxon>
        <taxon>Pseudomonadati</taxon>
        <taxon>Pseudomonadota</taxon>
        <taxon>Betaproteobacteria</taxon>
        <taxon>Nitrosomonadales</taxon>
        <taxon>Nitrosomonadaceae</taxon>
        <taxon>Nitrosomonas</taxon>
    </lineage>
</organism>
<dbReference type="EMBL" id="FNOY01000029">
    <property type="protein sequence ID" value="SDY32386.1"/>
    <property type="molecule type" value="Genomic_DNA"/>
</dbReference>
<dbReference type="AlphaFoldDB" id="A0A1H3IXC4"/>
<dbReference type="Proteomes" id="UP000198640">
    <property type="component" value="Unassembled WGS sequence"/>
</dbReference>
<name>A0A1H3IXC4_9PROT</name>
<keyword evidence="2" id="KW-1185">Reference proteome</keyword>
<proteinExistence type="predicted"/>